<feature type="transmembrane region" description="Helical" evidence="1">
    <location>
        <begin position="107"/>
        <end position="130"/>
    </location>
</feature>
<keyword evidence="1" id="KW-0472">Membrane</keyword>
<feature type="transmembrane region" description="Helical" evidence="1">
    <location>
        <begin position="354"/>
        <end position="376"/>
    </location>
</feature>
<dbReference type="RefSeq" id="WP_051437325.1">
    <property type="nucleotide sequence ID" value="NZ_PHNE01000001.1"/>
</dbReference>
<dbReference type="STRING" id="1399797.GCA_000518285_00726"/>
<feature type="transmembrane region" description="Helical" evidence="1">
    <location>
        <begin position="177"/>
        <end position="196"/>
    </location>
</feature>
<feature type="transmembrane region" description="Helical" evidence="1">
    <location>
        <begin position="202"/>
        <end position="221"/>
    </location>
</feature>
<name>A0A2S5RFP3_9MOLU</name>
<reference evidence="2 3" key="1">
    <citation type="submission" date="2017-11" db="EMBL/GenBank/DDBJ databases">
        <title>Genome sequence of Entomoplasma lucivorax PIPN-2 (ATCC 49196).</title>
        <authorList>
            <person name="Lo W.-S."/>
            <person name="Gasparich G.E."/>
            <person name="Kuo C.-H."/>
        </authorList>
    </citation>
    <scope>NUCLEOTIDE SEQUENCE [LARGE SCALE GENOMIC DNA]</scope>
    <source>
        <strain evidence="2 3">PIPN-2</strain>
    </source>
</reference>
<protein>
    <recommendedName>
        <fullName evidence="4">Membrane transporter protein</fullName>
    </recommendedName>
</protein>
<keyword evidence="1" id="KW-0812">Transmembrane</keyword>
<keyword evidence="3" id="KW-1185">Reference proteome</keyword>
<keyword evidence="1" id="KW-1133">Transmembrane helix</keyword>
<feature type="transmembrane region" description="Helical" evidence="1">
    <location>
        <begin position="320"/>
        <end position="342"/>
    </location>
</feature>
<accession>A0A2S5RFP3</accession>
<comment type="caution">
    <text evidence="2">The sequence shown here is derived from an EMBL/GenBank/DDBJ whole genome shotgun (WGS) entry which is preliminary data.</text>
</comment>
<dbReference type="PANTHER" id="PTHR43483:SF3">
    <property type="entry name" value="MEMBRANE TRANSPORTER PROTEIN HI_0806-RELATED"/>
    <property type="match status" value="1"/>
</dbReference>
<dbReference type="PANTHER" id="PTHR43483">
    <property type="entry name" value="MEMBRANE TRANSPORTER PROTEIN HI_0806-RELATED"/>
    <property type="match status" value="1"/>
</dbReference>
<organism evidence="2 3">
    <name type="scientific">Williamsoniiplasma lucivorax</name>
    <dbReference type="NCBI Taxonomy" id="209274"/>
    <lineage>
        <taxon>Bacteria</taxon>
        <taxon>Bacillati</taxon>
        <taxon>Mycoplasmatota</taxon>
        <taxon>Mollicutes</taxon>
        <taxon>Entomoplasmatales</taxon>
        <taxon>Williamsoniiplasma</taxon>
    </lineage>
</organism>
<feature type="transmembrane region" description="Helical" evidence="1">
    <location>
        <begin position="150"/>
        <end position="170"/>
    </location>
</feature>
<feature type="transmembrane region" description="Helical" evidence="1">
    <location>
        <begin position="257"/>
        <end position="281"/>
    </location>
</feature>
<dbReference type="EMBL" id="PHNE01000001">
    <property type="protein sequence ID" value="PPE06156.1"/>
    <property type="molecule type" value="Genomic_DNA"/>
</dbReference>
<evidence type="ECO:0008006" key="4">
    <source>
        <dbReference type="Google" id="ProtNLM"/>
    </source>
</evidence>
<proteinExistence type="predicted"/>
<feature type="transmembrane region" description="Helical" evidence="1">
    <location>
        <begin position="287"/>
        <end position="308"/>
    </location>
</feature>
<evidence type="ECO:0000256" key="1">
    <source>
        <dbReference type="SAM" id="Phobius"/>
    </source>
</evidence>
<feature type="transmembrane region" description="Helical" evidence="1">
    <location>
        <begin position="31"/>
        <end position="56"/>
    </location>
</feature>
<gene>
    <name evidence="2" type="ORF">ELUCI_v1c04470</name>
</gene>
<evidence type="ECO:0000313" key="2">
    <source>
        <dbReference type="EMBL" id="PPE06156.1"/>
    </source>
</evidence>
<dbReference type="AlphaFoldDB" id="A0A2S5RFP3"/>
<dbReference type="Proteomes" id="UP000237865">
    <property type="component" value="Unassembled WGS sequence"/>
</dbReference>
<evidence type="ECO:0000313" key="3">
    <source>
        <dbReference type="Proteomes" id="UP000237865"/>
    </source>
</evidence>
<sequence length="397" mass="43230">MTKKIKAKQKSWHVKKGVQFEKAKEKDIKRAVYMVILTIAFAGCATALAINFLILYPHKNKGEAFIIKENWIAFALTMVMVTTAVVYSIVYFWTVSKIKFNDAEQKITKVGGIGFIAAFLDTIGVGSFAVTTGLLKGTRTLTDDSLLPGTLNVTFGVSALFEAGFLIGAIKIDPWTLIILVASVIAGTVTSSFFVAKLKNPRVIKLVVGSTLLIVGIVMILTHPDVNVVKTITEADGLHGFLGQGDEWRMIVSAISFFFLGCIMSFGVGLYAPSMAILTLLGMNAAAIFPIMASGASLCMIFGSIKFIKNKKYMEKTGSTMMMAAIFGAITSFLVFFVAIQVGGNVPEEQFMKILKWVAVVVVFYTSTLMLVEYIVGSKKAQALKQERLSKPKLNTQ</sequence>
<feature type="transmembrane region" description="Helical" evidence="1">
    <location>
        <begin position="71"/>
        <end position="95"/>
    </location>
</feature>